<dbReference type="AlphaFoldDB" id="A0A3M7R2R0"/>
<gene>
    <name evidence="1" type="ORF">BpHYR1_054532</name>
</gene>
<reference evidence="1 2" key="1">
    <citation type="journal article" date="2018" name="Sci. Rep.">
        <title>Genomic signatures of local adaptation to the degree of environmental predictability in rotifers.</title>
        <authorList>
            <person name="Franch-Gras L."/>
            <person name="Hahn C."/>
            <person name="Garcia-Roger E.M."/>
            <person name="Carmona M.J."/>
            <person name="Serra M."/>
            <person name="Gomez A."/>
        </authorList>
    </citation>
    <scope>NUCLEOTIDE SEQUENCE [LARGE SCALE GENOMIC DNA]</scope>
    <source>
        <strain evidence="1">HYR1</strain>
    </source>
</reference>
<dbReference type="EMBL" id="REGN01004350">
    <property type="protein sequence ID" value="RNA17890.1"/>
    <property type="molecule type" value="Genomic_DNA"/>
</dbReference>
<organism evidence="1 2">
    <name type="scientific">Brachionus plicatilis</name>
    <name type="common">Marine rotifer</name>
    <name type="synonym">Brachionus muelleri</name>
    <dbReference type="NCBI Taxonomy" id="10195"/>
    <lineage>
        <taxon>Eukaryota</taxon>
        <taxon>Metazoa</taxon>
        <taxon>Spiralia</taxon>
        <taxon>Gnathifera</taxon>
        <taxon>Rotifera</taxon>
        <taxon>Eurotatoria</taxon>
        <taxon>Monogononta</taxon>
        <taxon>Pseudotrocha</taxon>
        <taxon>Ploima</taxon>
        <taxon>Brachionidae</taxon>
        <taxon>Brachionus</taxon>
    </lineage>
</organism>
<protein>
    <submittedName>
        <fullName evidence="1">Uncharacterized protein</fullName>
    </submittedName>
</protein>
<dbReference type="OrthoDB" id="10206678at2759"/>
<dbReference type="Proteomes" id="UP000276133">
    <property type="component" value="Unassembled WGS sequence"/>
</dbReference>
<accession>A0A3M7R2R0</accession>
<sequence>MEWNGPVLSQHISHSTQKVDSRLLIEAGAENECELNLYFSKHSAQKGTLVNDQDTLESQSIDEATDEMLNLSSVSLANTNDGCKREYAHVPKSLVESNSRTKLFNSLFRVFKKKDMSPAVQLYKCSQVLDVKLVHIEDHLEFYVQPNSRIGDLAHLEACLNQYAKVLVNDATLTSDLTHFQSKTSRFDVVLVLHEAQWKRAVFLERTSTTTLCSMFDYDYDFDYDRCATSHDISFYSFFLVDWGREILVKRQNGHHNTQLFILPYDQKLTSVGWFALKCKISEHQIKLREKIGSPNANNQTRTHLFDQKFSELFKDKVLRMRISQIVNLKNELTATVDLYFLPHQIQHLLKIKDQQIHQLKSNLNKSNVNCVQFVLDQIKQFEQTVNVTPTHI</sequence>
<comment type="caution">
    <text evidence="1">The sequence shown here is derived from an EMBL/GenBank/DDBJ whole genome shotgun (WGS) entry which is preliminary data.</text>
</comment>
<keyword evidence="2" id="KW-1185">Reference proteome</keyword>
<proteinExistence type="predicted"/>
<evidence type="ECO:0000313" key="2">
    <source>
        <dbReference type="Proteomes" id="UP000276133"/>
    </source>
</evidence>
<evidence type="ECO:0000313" key="1">
    <source>
        <dbReference type="EMBL" id="RNA17890.1"/>
    </source>
</evidence>
<name>A0A3M7R2R0_BRAPC</name>